<dbReference type="OrthoDB" id="5912015at2759"/>
<evidence type="ECO:0000313" key="2">
    <source>
        <dbReference type="Proteomes" id="UP000276991"/>
    </source>
</evidence>
<organism evidence="1 2">
    <name type="scientific">Acanthocheilonema viteae</name>
    <name type="common">Filarial nematode worm</name>
    <name type="synonym">Dipetalonema viteae</name>
    <dbReference type="NCBI Taxonomy" id="6277"/>
    <lineage>
        <taxon>Eukaryota</taxon>
        <taxon>Metazoa</taxon>
        <taxon>Ecdysozoa</taxon>
        <taxon>Nematoda</taxon>
        <taxon>Chromadorea</taxon>
        <taxon>Rhabditida</taxon>
        <taxon>Spirurina</taxon>
        <taxon>Spiruromorpha</taxon>
        <taxon>Filarioidea</taxon>
        <taxon>Onchocercidae</taxon>
        <taxon>Acanthocheilonema</taxon>
    </lineage>
</organism>
<sequence length="144" mass="16272">MWSYLTIPPMHAACAIYRFLAARTVITLPGMQEHSRFSDQICDLPTKKQVCAVTSRGYSNGNCQIWPPRINQPSDLELQTVELHQVMSVENVIVAADRASQTRVMRSARGHLAAVKFYLHPIESLCLGKDGVLFEENTIERHTF</sequence>
<dbReference type="AlphaFoldDB" id="A0A498SAV1"/>
<dbReference type="Proteomes" id="UP000276991">
    <property type="component" value="Unassembled WGS sequence"/>
</dbReference>
<dbReference type="EMBL" id="UPTC01000322">
    <property type="protein sequence ID" value="VBB27993.1"/>
    <property type="molecule type" value="Genomic_DNA"/>
</dbReference>
<protein>
    <submittedName>
        <fullName evidence="1">Uncharacterized protein</fullName>
    </submittedName>
</protein>
<keyword evidence="2" id="KW-1185">Reference proteome</keyword>
<accession>A0A498SAV1</accession>
<evidence type="ECO:0000313" key="1">
    <source>
        <dbReference type="EMBL" id="VBB27993.1"/>
    </source>
</evidence>
<gene>
    <name evidence="1" type="ORF">NAV_LOCUS2823</name>
</gene>
<reference evidence="1 2" key="1">
    <citation type="submission" date="2018-08" db="EMBL/GenBank/DDBJ databases">
        <authorList>
            <person name="Laetsch R D."/>
            <person name="Stevens L."/>
            <person name="Kumar S."/>
            <person name="Blaxter L. M."/>
        </authorList>
    </citation>
    <scope>NUCLEOTIDE SEQUENCE [LARGE SCALE GENOMIC DNA]</scope>
</reference>
<name>A0A498SAV1_ACAVI</name>
<proteinExistence type="predicted"/>